<dbReference type="GO" id="GO:0005524">
    <property type="term" value="F:ATP binding"/>
    <property type="evidence" value="ECO:0007669"/>
    <property type="project" value="UniProtKB-KW"/>
</dbReference>
<dbReference type="InterPro" id="IPR029016">
    <property type="entry name" value="GAF-like_dom_sf"/>
</dbReference>
<dbReference type="InterPro" id="IPR003593">
    <property type="entry name" value="AAA+_ATPase"/>
</dbReference>
<dbReference type="PANTHER" id="PTHR30258">
    <property type="entry name" value="TYPE II SECRETION SYSTEM PROTEIN GSPE-RELATED"/>
    <property type="match status" value="1"/>
</dbReference>
<dbReference type="InterPro" id="IPR007831">
    <property type="entry name" value="T2SS_GspE_N"/>
</dbReference>
<dbReference type="SUPFAM" id="SSF52540">
    <property type="entry name" value="P-loop containing nucleoside triphosphate hydrolases"/>
    <property type="match status" value="1"/>
</dbReference>
<dbReference type="SUPFAM" id="SSF55781">
    <property type="entry name" value="GAF domain-like"/>
    <property type="match status" value="1"/>
</dbReference>
<organism evidence="5 6">
    <name type="scientific">Candidatus Propionivibrio dominans</name>
    <dbReference type="NCBI Taxonomy" id="2954373"/>
    <lineage>
        <taxon>Bacteria</taxon>
        <taxon>Pseudomonadati</taxon>
        <taxon>Pseudomonadota</taxon>
        <taxon>Betaproteobacteria</taxon>
        <taxon>Rhodocyclales</taxon>
        <taxon>Rhodocyclaceae</taxon>
        <taxon>Propionivibrio</taxon>
    </lineage>
</organism>
<reference evidence="5" key="1">
    <citation type="submission" date="2020-10" db="EMBL/GenBank/DDBJ databases">
        <title>Connecting structure to function with the recovery of over 1000 high-quality activated sludge metagenome-assembled genomes encoding full-length rRNA genes using long-read sequencing.</title>
        <authorList>
            <person name="Singleton C.M."/>
            <person name="Petriglieri F."/>
            <person name="Kristensen J.M."/>
            <person name="Kirkegaard R.H."/>
            <person name="Michaelsen T.Y."/>
            <person name="Andersen M.H."/>
            <person name="Karst S.M."/>
            <person name="Dueholm M.S."/>
            <person name="Nielsen P.H."/>
            <person name="Albertsen M."/>
        </authorList>
    </citation>
    <scope>NUCLEOTIDE SEQUENCE</scope>
    <source>
        <strain evidence="5">EsbW_18-Q3-R4-48_MAXAC.044</strain>
    </source>
</reference>
<dbReference type="Pfam" id="PF05157">
    <property type="entry name" value="MshEN"/>
    <property type="match status" value="1"/>
</dbReference>
<accession>A0A9D7IAJ3</accession>
<proteinExistence type="inferred from homology"/>
<feature type="domain" description="Bacterial type II secretion system protein E" evidence="4">
    <location>
        <begin position="577"/>
        <end position="591"/>
    </location>
</feature>
<dbReference type="CDD" id="cd01129">
    <property type="entry name" value="PulE-GspE-like"/>
    <property type="match status" value="1"/>
</dbReference>
<dbReference type="Gene3D" id="3.30.450.90">
    <property type="match status" value="1"/>
</dbReference>
<evidence type="ECO:0000256" key="3">
    <source>
        <dbReference type="ARBA" id="ARBA00022840"/>
    </source>
</evidence>
<dbReference type="Proteomes" id="UP000886602">
    <property type="component" value="Unassembled WGS sequence"/>
</dbReference>
<dbReference type="SMART" id="SM00065">
    <property type="entry name" value="GAF"/>
    <property type="match status" value="1"/>
</dbReference>
<dbReference type="Pfam" id="PF01590">
    <property type="entry name" value="GAF"/>
    <property type="match status" value="1"/>
</dbReference>
<evidence type="ECO:0000313" key="6">
    <source>
        <dbReference type="Proteomes" id="UP000886602"/>
    </source>
</evidence>
<dbReference type="GO" id="GO:0005886">
    <property type="term" value="C:plasma membrane"/>
    <property type="evidence" value="ECO:0007669"/>
    <property type="project" value="TreeGrafter"/>
</dbReference>
<protein>
    <submittedName>
        <fullName evidence="5">GspE/PulE family protein</fullName>
    </submittedName>
</protein>
<dbReference type="AlphaFoldDB" id="A0A9D7IAJ3"/>
<dbReference type="SUPFAM" id="SSF160246">
    <property type="entry name" value="EspE N-terminal domain-like"/>
    <property type="match status" value="1"/>
</dbReference>
<keyword evidence="3" id="KW-0067">ATP-binding</keyword>
<dbReference type="Gene3D" id="3.40.50.300">
    <property type="entry name" value="P-loop containing nucleotide triphosphate hydrolases"/>
    <property type="match status" value="1"/>
</dbReference>
<dbReference type="PROSITE" id="PS00662">
    <property type="entry name" value="T2SP_E"/>
    <property type="match status" value="1"/>
</dbReference>
<evidence type="ECO:0000256" key="2">
    <source>
        <dbReference type="ARBA" id="ARBA00022741"/>
    </source>
</evidence>
<dbReference type="InterPro" id="IPR037257">
    <property type="entry name" value="T2SS_E_N_sf"/>
</dbReference>
<name>A0A9D7IAJ3_9RHOO</name>
<dbReference type="SMART" id="SM00382">
    <property type="entry name" value="AAA"/>
    <property type="match status" value="1"/>
</dbReference>
<comment type="similarity">
    <text evidence="1">Belongs to the GSP E family.</text>
</comment>
<comment type="caution">
    <text evidence="5">The sequence shown here is derived from an EMBL/GenBank/DDBJ whole genome shotgun (WGS) entry which is preliminary data.</text>
</comment>
<dbReference type="EMBL" id="JADJNC010000064">
    <property type="protein sequence ID" value="MBK7425237.1"/>
    <property type="molecule type" value="Genomic_DNA"/>
</dbReference>
<dbReference type="Pfam" id="PF00437">
    <property type="entry name" value="T2SSE"/>
    <property type="match status" value="1"/>
</dbReference>
<dbReference type="InterPro" id="IPR003018">
    <property type="entry name" value="GAF"/>
</dbReference>
<keyword evidence="2" id="KW-0547">Nucleotide-binding</keyword>
<sequence length="788" mass="87439">MSNSQMENAGTGDINNRLLFLKKLQVVTNKIHATSNTDEIMLELSQDICDLFNCDRLTIYVLGEDKQSIVSKVKTGLNSFKDIKLPISEHSVAGYVAATRKAANIRDVYDDLELQSYSPSMQFLKEVDKRTGYRSKQMLVAPILDAQSNDLLGVVQLINNRLDTPFPALADEGVLSLAQTLAVAFTQRQKPRQVIRSKYDALVTEAIISADELDLAQRSARRKNVDLEDILIKEFQVKQPAIGNALSRFFSVPYEPFRPDRIKPMDLLRNLKRDYVEANQWLPIEESQEGIVVISMDPERIKGSRIVNNIFPKGKIAYRVTTNAEFRLSIDQFYGALSDMGSVGDLLTGLDEGESGESGGGGSDEMSAAADNELVRLVNKIIVEAYQQGASDIHIEPRPGKEKTLVRFRKDGSLGPYIEIPASYRSALTARIKIMCDLDISEKRRPQDGKIKFKKFGPVDIELRVATIPTAGGMEDVVMRILAAGEPIPLDTLGVSPGNLVRLKEVVSKPYGLFFVCGPTGSGKTTTLHSILSYINKPETKIWTAEDPVEITQKGLRQVQVNKKAGLDFATVMRAFLRADPDVIMVGEMRDKETVSIGIEASLTGHLVFATLHTNSAPESINRLLDMGMDPFNFADALLGILAQRLAKRLCKSCKEAYQPAQDEIKQMIKEYCEDLVNTDNWKKDPKAAADAIYMEWLKLYARDGKFTLYRSKGCDACGGSGYKGRVGLHELLVGSDLLKKQIQEHARVAELFATGLNEGMHTLKMDGIEKVMSGITDLKQVRSVCIK</sequence>
<dbReference type="GO" id="GO:0016887">
    <property type="term" value="F:ATP hydrolysis activity"/>
    <property type="evidence" value="ECO:0007669"/>
    <property type="project" value="TreeGrafter"/>
</dbReference>
<dbReference type="Gene3D" id="3.30.450.40">
    <property type="match status" value="1"/>
</dbReference>
<evidence type="ECO:0000259" key="4">
    <source>
        <dbReference type="PROSITE" id="PS00662"/>
    </source>
</evidence>
<dbReference type="InterPro" id="IPR027417">
    <property type="entry name" value="P-loop_NTPase"/>
</dbReference>
<gene>
    <name evidence="5" type="ORF">IPJ48_20365</name>
</gene>
<dbReference type="PANTHER" id="PTHR30258:SF2">
    <property type="entry name" value="COMG OPERON PROTEIN 1"/>
    <property type="match status" value="1"/>
</dbReference>
<evidence type="ECO:0000256" key="1">
    <source>
        <dbReference type="ARBA" id="ARBA00006611"/>
    </source>
</evidence>
<dbReference type="InterPro" id="IPR001482">
    <property type="entry name" value="T2SS/T4SS_dom"/>
</dbReference>
<evidence type="ECO:0000313" key="5">
    <source>
        <dbReference type="EMBL" id="MBK7425237.1"/>
    </source>
</evidence>